<feature type="transmembrane region" description="Helical" evidence="1">
    <location>
        <begin position="351"/>
        <end position="370"/>
    </location>
</feature>
<protein>
    <recommendedName>
        <fullName evidence="4">DUF4153 domain-containing protein</fullName>
    </recommendedName>
</protein>
<feature type="transmembrane region" description="Helical" evidence="1">
    <location>
        <begin position="279"/>
        <end position="303"/>
    </location>
</feature>
<evidence type="ECO:0000313" key="2">
    <source>
        <dbReference type="EMBL" id="AOZ69915.1"/>
    </source>
</evidence>
<dbReference type="STRING" id="1850250.LPB142_11760"/>
<name>A0A1D9MDG0_9RHOB</name>
<dbReference type="Proteomes" id="UP000176562">
    <property type="component" value="Chromosome"/>
</dbReference>
<proteinExistence type="predicted"/>
<keyword evidence="1" id="KW-0812">Transmembrane</keyword>
<feature type="transmembrane region" description="Helical" evidence="1">
    <location>
        <begin position="69"/>
        <end position="91"/>
    </location>
</feature>
<keyword evidence="1" id="KW-1133">Transmembrane helix</keyword>
<feature type="transmembrane region" description="Helical" evidence="1">
    <location>
        <begin position="43"/>
        <end position="62"/>
    </location>
</feature>
<feature type="transmembrane region" description="Helical" evidence="1">
    <location>
        <begin position="215"/>
        <end position="236"/>
    </location>
</feature>
<keyword evidence="1" id="KW-0472">Membrane</keyword>
<feature type="transmembrane region" description="Helical" evidence="1">
    <location>
        <begin position="242"/>
        <end position="267"/>
    </location>
</feature>
<feature type="transmembrane region" description="Helical" evidence="1">
    <location>
        <begin position="315"/>
        <end position="339"/>
    </location>
</feature>
<keyword evidence="3" id="KW-1185">Reference proteome</keyword>
<evidence type="ECO:0000256" key="1">
    <source>
        <dbReference type="SAM" id="Phobius"/>
    </source>
</evidence>
<feature type="transmembrane region" description="Helical" evidence="1">
    <location>
        <begin position="143"/>
        <end position="163"/>
    </location>
</feature>
<accession>A0A1D9MDG0</accession>
<feature type="transmembrane region" description="Helical" evidence="1">
    <location>
        <begin position="183"/>
        <end position="203"/>
    </location>
</feature>
<dbReference type="EMBL" id="CP017781">
    <property type="protein sequence ID" value="AOZ69915.1"/>
    <property type="molecule type" value="Genomic_DNA"/>
</dbReference>
<organism evidence="2 3">
    <name type="scientific">Rhodobacter xanthinilyticus</name>
    <dbReference type="NCBI Taxonomy" id="1850250"/>
    <lineage>
        <taxon>Bacteria</taxon>
        <taxon>Pseudomonadati</taxon>
        <taxon>Pseudomonadota</taxon>
        <taxon>Alphaproteobacteria</taxon>
        <taxon>Rhodobacterales</taxon>
        <taxon>Rhodobacter group</taxon>
        <taxon>Rhodobacter</taxon>
    </lineage>
</organism>
<feature type="transmembrane region" description="Helical" evidence="1">
    <location>
        <begin position="103"/>
        <end position="123"/>
    </location>
</feature>
<evidence type="ECO:0008006" key="4">
    <source>
        <dbReference type="Google" id="ProtNLM"/>
    </source>
</evidence>
<dbReference type="AlphaFoldDB" id="A0A1D9MDG0"/>
<evidence type="ECO:0000313" key="3">
    <source>
        <dbReference type="Proteomes" id="UP000176562"/>
    </source>
</evidence>
<dbReference type="KEGG" id="rhp:LPB142_11760"/>
<gene>
    <name evidence="2" type="ORF">LPB142_11760</name>
</gene>
<reference evidence="2 3" key="1">
    <citation type="submission" date="2016-10" db="EMBL/GenBank/DDBJ databases">
        <title>Rhodobacter sp. LPB0142, isolated from sea water.</title>
        <authorList>
            <person name="Kim E."/>
            <person name="Yi H."/>
        </authorList>
    </citation>
    <scope>NUCLEOTIDE SEQUENCE [LARGE SCALE GENOMIC DNA]</scope>
    <source>
        <strain evidence="2 3">LPB0142</strain>
    </source>
</reference>
<sequence>MAQTEEGAMFVKRLHFTALGAAAGASAWGVWEISDRVDGERLVLGLAVLAACFFFAALSMLRELGIWRALVAAAGLGVLVSGLSLLKSLGFSSVREMFEAGHVAVALTVLGAMPVPFLIAALARETAGWRDYRVLFVESWTVLVRYAAATMFLGMIWVVIFLGDGMLRLVGVDLVETLFSEDLVVAVFNGAVLGLGLAVVSELSDLVSPYLLLRLLRLLTPVALGLVGVFLLMLPLRGLDQLFGSISAAGVLLAMAVVAVSLVTIAVDQDDVEAAHGPVVSWAARGLAVVVPVLAVIAGWAILERVGQYGWTPARVAAAAAAAITLGYGAFYLGAVVLMRGWRARIRRANIVMAVAMIGLAGLWLTPVISPERIAVNSQMARFAAGEVATRLPLWEFAHDWGAPGRAALETLRAQAAQSPDLAAQLARLDRAGSRYDLTPPTEAQVDQARALREELRVLPAGAEVPEALYEAVARWSDDIGAGCARRTPAGNPGCVLVLAPFSGAAPQALVLWVRAYPGLGRAGFVERAGLWEAGETAVFGGAPELEEDAGAQIDAVIASGAGLVPSGIMALDLGGAKATILP</sequence>